<dbReference type="Gene3D" id="2.30.30.90">
    <property type="match status" value="1"/>
</dbReference>
<keyword evidence="4" id="KW-1185">Reference proteome</keyword>
<keyword evidence="1" id="KW-0408">Iron</keyword>
<dbReference type="InterPro" id="IPR007167">
    <property type="entry name" value="Fe-transptr_FeoA-like"/>
</dbReference>
<dbReference type="InterPro" id="IPR052713">
    <property type="entry name" value="FeoA"/>
</dbReference>
<dbReference type="EMBL" id="BMXG01000030">
    <property type="protein sequence ID" value="GHC12914.1"/>
    <property type="molecule type" value="Genomic_DNA"/>
</dbReference>
<reference evidence="3" key="1">
    <citation type="journal article" date="2014" name="Int. J. Syst. Evol. Microbiol.">
        <title>Complete genome sequence of Corynebacterium casei LMG S-19264T (=DSM 44701T), isolated from a smear-ripened cheese.</title>
        <authorList>
            <consortium name="US DOE Joint Genome Institute (JGI-PGF)"/>
            <person name="Walter F."/>
            <person name="Albersmeier A."/>
            <person name="Kalinowski J."/>
            <person name="Ruckert C."/>
        </authorList>
    </citation>
    <scope>NUCLEOTIDE SEQUENCE</scope>
    <source>
        <strain evidence="3">KCTC 12870</strain>
    </source>
</reference>
<evidence type="ECO:0000313" key="4">
    <source>
        <dbReference type="Proteomes" id="UP000642829"/>
    </source>
</evidence>
<dbReference type="Proteomes" id="UP000642829">
    <property type="component" value="Unassembled WGS sequence"/>
</dbReference>
<dbReference type="RefSeq" id="WP_189517293.1">
    <property type="nucleotide sequence ID" value="NZ_BMXG01000030.1"/>
</dbReference>
<comment type="caution">
    <text evidence="3">The sequence shown here is derived from an EMBL/GenBank/DDBJ whole genome shotgun (WGS) entry which is preliminary data.</text>
</comment>
<organism evidence="3 4">
    <name type="scientific">Cerasicoccus arenae</name>
    <dbReference type="NCBI Taxonomy" id="424488"/>
    <lineage>
        <taxon>Bacteria</taxon>
        <taxon>Pseudomonadati</taxon>
        <taxon>Verrucomicrobiota</taxon>
        <taxon>Opitutia</taxon>
        <taxon>Puniceicoccales</taxon>
        <taxon>Cerasicoccaceae</taxon>
        <taxon>Cerasicoccus</taxon>
    </lineage>
</organism>
<dbReference type="AlphaFoldDB" id="A0A8J3GEA8"/>
<evidence type="ECO:0000256" key="1">
    <source>
        <dbReference type="ARBA" id="ARBA00023004"/>
    </source>
</evidence>
<dbReference type="InterPro" id="IPR008988">
    <property type="entry name" value="Transcriptional_repressor_C"/>
</dbReference>
<dbReference type="SUPFAM" id="SSF50037">
    <property type="entry name" value="C-terminal domain of transcriptional repressors"/>
    <property type="match status" value="1"/>
</dbReference>
<dbReference type="Pfam" id="PF04023">
    <property type="entry name" value="FeoA"/>
    <property type="match status" value="1"/>
</dbReference>
<dbReference type="PANTHER" id="PTHR42954:SF2">
    <property type="entry name" value="FE(2+) TRANSPORT PROTEIN A"/>
    <property type="match status" value="1"/>
</dbReference>
<reference evidence="3" key="2">
    <citation type="submission" date="2020-09" db="EMBL/GenBank/DDBJ databases">
        <authorList>
            <person name="Sun Q."/>
            <person name="Kim S."/>
        </authorList>
    </citation>
    <scope>NUCLEOTIDE SEQUENCE</scope>
    <source>
        <strain evidence="3">KCTC 12870</strain>
    </source>
</reference>
<dbReference type="InterPro" id="IPR038157">
    <property type="entry name" value="FeoA_core_dom"/>
</dbReference>
<evidence type="ECO:0000259" key="2">
    <source>
        <dbReference type="SMART" id="SM00899"/>
    </source>
</evidence>
<evidence type="ECO:0000313" key="3">
    <source>
        <dbReference type="EMBL" id="GHC12914.1"/>
    </source>
</evidence>
<protein>
    <recommendedName>
        <fullName evidence="2">Ferrous iron transporter FeoA-like domain-containing protein</fullName>
    </recommendedName>
</protein>
<accession>A0A8J3GEA8</accession>
<name>A0A8J3GEA8_9BACT</name>
<dbReference type="GO" id="GO:0046914">
    <property type="term" value="F:transition metal ion binding"/>
    <property type="evidence" value="ECO:0007669"/>
    <property type="project" value="InterPro"/>
</dbReference>
<sequence>MRLDQLQIGRRCRVTAINFNHAVCQRLANFGLLPGQEVEMSQIAPFGDPIAITFGGQKISLRRREAALVEVELIAV</sequence>
<dbReference type="PANTHER" id="PTHR42954">
    <property type="entry name" value="FE(2+) TRANSPORT PROTEIN A"/>
    <property type="match status" value="1"/>
</dbReference>
<dbReference type="SMART" id="SM00899">
    <property type="entry name" value="FeoA"/>
    <property type="match status" value="1"/>
</dbReference>
<gene>
    <name evidence="3" type="ORF">GCM10007047_32840</name>
</gene>
<feature type="domain" description="Ferrous iron transporter FeoA-like" evidence="2">
    <location>
        <begin position="1"/>
        <end position="73"/>
    </location>
</feature>
<proteinExistence type="predicted"/>